<protein>
    <submittedName>
        <fullName evidence="1">Uncharacterized protein</fullName>
    </submittedName>
</protein>
<evidence type="ECO:0000313" key="2">
    <source>
        <dbReference type="Proteomes" id="UP000182062"/>
    </source>
</evidence>
<reference evidence="1 2" key="1">
    <citation type="submission" date="2016-09" db="EMBL/GenBank/DDBJ databases">
        <title>Bacillus aquimaris SAMM genome sequence reveals colonization and biosurfactant production capacities.</title>
        <authorList>
            <person name="Waghmode S.R."/>
            <person name="Suryavanshi M.V."/>
        </authorList>
    </citation>
    <scope>NUCLEOTIDE SEQUENCE [LARGE SCALE GENOMIC DNA]</scope>
    <source>
        <strain evidence="1 2">SAMM</strain>
    </source>
</reference>
<dbReference type="OrthoDB" id="2874822at2"/>
<sequence length="219" mass="24372">MQNIYKYVAASVLSGAVLAGCSAEEASETIKTEESAASVEVKSKSVDTNPEAKANEVVMNNREDAVKVVASLKRILDEPMDPTLEEKGFDKEYDWYLKSKLVSNEVDRFLARQDEPKSSDLRNVRMLAGMIGHLQYVRTAHIDDTGGETEAQTAVEDWKPASLGLNYSYMYMKRIVHDLDIALNHDGQGDTYGVTYLLKGEKLDELKSFMNGGEYVGDE</sequence>
<keyword evidence="2" id="KW-1185">Reference proteome</keyword>
<gene>
    <name evidence="1" type="ORF">BHE18_15690</name>
</gene>
<organism evidence="1 2">
    <name type="scientific">Rossellomorea aquimaris</name>
    <dbReference type="NCBI Taxonomy" id="189382"/>
    <lineage>
        <taxon>Bacteria</taxon>
        <taxon>Bacillati</taxon>
        <taxon>Bacillota</taxon>
        <taxon>Bacilli</taxon>
        <taxon>Bacillales</taxon>
        <taxon>Bacillaceae</taxon>
        <taxon>Rossellomorea</taxon>
    </lineage>
</organism>
<dbReference type="EMBL" id="MINN01000081">
    <property type="protein sequence ID" value="OIU71533.1"/>
    <property type="molecule type" value="Genomic_DNA"/>
</dbReference>
<accession>A0A1J6W1Q0</accession>
<comment type="caution">
    <text evidence="1">The sequence shown here is derived from an EMBL/GenBank/DDBJ whole genome shotgun (WGS) entry which is preliminary data.</text>
</comment>
<dbReference type="PROSITE" id="PS51257">
    <property type="entry name" value="PROKAR_LIPOPROTEIN"/>
    <property type="match status" value="1"/>
</dbReference>
<evidence type="ECO:0000313" key="1">
    <source>
        <dbReference type="EMBL" id="OIU71533.1"/>
    </source>
</evidence>
<name>A0A1J6W1Q0_9BACI</name>
<dbReference type="RefSeq" id="WP_071618400.1">
    <property type="nucleotide sequence ID" value="NZ_MINN01000081.1"/>
</dbReference>
<dbReference type="Proteomes" id="UP000182062">
    <property type="component" value="Unassembled WGS sequence"/>
</dbReference>
<dbReference type="AlphaFoldDB" id="A0A1J6W1Q0"/>
<proteinExistence type="predicted"/>